<feature type="compositionally biased region" description="Low complexity" evidence="1">
    <location>
        <begin position="104"/>
        <end position="129"/>
    </location>
</feature>
<organism evidence="2 3">
    <name type="scientific">Aspergillus tanneri</name>
    <dbReference type="NCBI Taxonomy" id="1220188"/>
    <lineage>
        <taxon>Eukaryota</taxon>
        <taxon>Fungi</taxon>
        <taxon>Dikarya</taxon>
        <taxon>Ascomycota</taxon>
        <taxon>Pezizomycotina</taxon>
        <taxon>Eurotiomycetes</taxon>
        <taxon>Eurotiomycetidae</taxon>
        <taxon>Eurotiales</taxon>
        <taxon>Aspergillaceae</taxon>
        <taxon>Aspergillus</taxon>
        <taxon>Aspergillus subgen. Circumdati</taxon>
    </lineage>
</organism>
<dbReference type="GeneID" id="54324575"/>
<evidence type="ECO:0000256" key="1">
    <source>
        <dbReference type="SAM" id="MobiDB-lite"/>
    </source>
</evidence>
<comment type="caution">
    <text evidence="2">The sequence shown here is derived from an EMBL/GenBank/DDBJ whole genome shotgun (WGS) entry which is preliminary data.</text>
</comment>
<dbReference type="EMBL" id="QUQM01000010">
    <property type="protein sequence ID" value="KAA8641408.1"/>
    <property type="molecule type" value="Genomic_DNA"/>
</dbReference>
<dbReference type="OrthoDB" id="4507870at2759"/>
<evidence type="ECO:0000313" key="2">
    <source>
        <dbReference type="EMBL" id="KAA8641408.1"/>
    </source>
</evidence>
<dbReference type="RefSeq" id="XP_033420770.1">
    <property type="nucleotide sequence ID" value="XM_033566568.1"/>
</dbReference>
<feature type="region of interest" description="Disordered" evidence="1">
    <location>
        <begin position="81"/>
        <end position="142"/>
    </location>
</feature>
<accession>A0A5M9M3T6</accession>
<feature type="compositionally biased region" description="Low complexity" evidence="1">
    <location>
        <begin position="281"/>
        <end position="299"/>
    </location>
</feature>
<sequence>MISPQVKQEILEKAHGALTRILDGNCECQNCTGLDYRAEALADLIKAVWPAISAHPHQGSPGVSRLVRNIADIIRLEAEDNASPSPARRAQTTRRRQLSVSEVPSSTPSIIDESDSSSNNNTETINDTSQEIGRHSGQEPSFGAVDLMDLNTLDSDLAAAFEEGSVPPTIHPDDLDNLRALVDAIGPLPAAEGGFAAGVSESLFVPQVTDASTSALSLPPLPSPDPDTNWPATLNIESMVQPSFLHTEDPFGLGISLSNPIELNVDMIEPAPEAAIDPVAELSSEASSNNSEGPSNPQSHSSPAAATARAMEELGIALEGPDPSAVSIDCIPPDEEFMFAWGSYNGTTMRALLEQLTRPVQVAGGLTVDYFTRKLMSLQGPMEIWVGTQHHLNQLLNSRRRVLVVCGPSDQWSLVEIESHIGTVVHYRSSHAGPITPPSSHDGCSHCIETVNTVGRLLRHEGKVVPAWQYRVQDVTTWTADDKGLWAIWVTRLRVEQRDPSSPAPANFRLTLAREIFADFKAVYSTHLLRKAPGHVPTSTDEAASVSLQEFWIDFGRKQGFDTRLWDRVQELATRYKGNTRHQLGPGRASELLLMALNIASPDVLVTIKECMGQLRERVALGERSYSDSLWGTFNATRCHVGNQALSAIGTRLGMWKLQDMKEMIGDDFMDHIMRGKPSSSPVGLADVQKILEAQKGSYWGHLVKFMGNGNPAILCLIPRKVSIRLPQTRKLNTTSYRDLAIPDCQVVGQLFEEFRPGIISAVDAELPNILLYLRDPEGYYLLEDYSDEEIMAQKLSSNFFVGILRERVPRSHSQVPQP</sequence>
<evidence type="ECO:0000313" key="3">
    <source>
        <dbReference type="Proteomes" id="UP000324241"/>
    </source>
</evidence>
<protein>
    <submittedName>
        <fullName evidence="2">Uncharacterized protein</fullName>
    </submittedName>
</protein>
<reference evidence="2 3" key="1">
    <citation type="submission" date="2019-08" db="EMBL/GenBank/DDBJ databases">
        <title>The genome sequence of a newly discovered highly antifungal drug resistant Aspergillus species, Aspergillus tanneri NIH 1004.</title>
        <authorList>
            <person name="Mounaud S."/>
            <person name="Singh I."/>
            <person name="Joardar V."/>
            <person name="Pakala S."/>
            <person name="Pakala S."/>
            <person name="Venepally P."/>
            <person name="Chung J.K."/>
            <person name="Losada L."/>
            <person name="Nierman W.C."/>
        </authorList>
    </citation>
    <scope>NUCLEOTIDE SEQUENCE [LARGE SCALE GENOMIC DNA]</scope>
    <source>
        <strain evidence="2 3">NIH1004</strain>
    </source>
</reference>
<feature type="region of interest" description="Disordered" evidence="1">
    <location>
        <begin position="281"/>
        <end position="308"/>
    </location>
</feature>
<gene>
    <name evidence="2" type="ORF">ATNIH1004_001873</name>
</gene>
<dbReference type="AlphaFoldDB" id="A0A5M9M3T6"/>
<name>A0A5M9M3T6_9EURO</name>
<dbReference type="VEuPathDB" id="FungiDB:EYZ11_010622"/>
<proteinExistence type="predicted"/>
<dbReference type="Proteomes" id="UP000324241">
    <property type="component" value="Unassembled WGS sequence"/>
</dbReference>